<dbReference type="SUPFAM" id="SSF46785">
    <property type="entry name" value="Winged helix' DNA-binding domain"/>
    <property type="match status" value="2"/>
</dbReference>
<dbReference type="InterPro" id="IPR036388">
    <property type="entry name" value="WH-like_DNA-bd_sf"/>
</dbReference>
<gene>
    <name evidence="5" type="ORF">WQQ_09280</name>
</gene>
<dbReference type="GO" id="GO:0003677">
    <property type="term" value="F:DNA binding"/>
    <property type="evidence" value="ECO:0007669"/>
    <property type="project" value="UniProtKB-KW"/>
</dbReference>
<evidence type="ECO:0000256" key="3">
    <source>
        <dbReference type="ARBA" id="ARBA00023163"/>
    </source>
</evidence>
<name>I8I3V1_9GAMM</name>
<dbReference type="InterPro" id="IPR008920">
    <property type="entry name" value="TF_FadR/GntR_C"/>
</dbReference>
<evidence type="ECO:0000256" key="1">
    <source>
        <dbReference type="ARBA" id="ARBA00023015"/>
    </source>
</evidence>
<dbReference type="GO" id="GO:0003700">
    <property type="term" value="F:DNA-binding transcription factor activity"/>
    <property type="evidence" value="ECO:0007669"/>
    <property type="project" value="InterPro"/>
</dbReference>
<proteinExistence type="predicted"/>
<keyword evidence="1" id="KW-0805">Transcription regulation</keyword>
<dbReference type="PANTHER" id="PTHR43537">
    <property type="entry name" value="TRANSCRIPTIONAL REGULATOR, GNTR FAMILY"/>
    <property type="match status" value="1"/>
</dbReference>
<keyword evidence="6" id="KW-1185">Reference proteome</keyword>
<dbReference type="AlphaFoldDB" id="I8I3V1"/>
<accession>I8I3V1</accession>
<dbReference type="Proteomes" id="UP000003704">
    <property type="component" value="Unassembled WGS sequence"/>
</dbReference>
<feature type="domain" description="HTH gntR-type" evidence="4">
    <location>
        <begin position="9"/>
        <end position="81"/>
    </location>
</feature>
<protein>
    <recommendedName>
        <fullName evidence="4">HTH gntR-type domain-containing protein</fullName>
    </recommendedName>
</protein>
<dbReference type="SMART" id="SM00895">
    <property type="entry name" value="FCD"/>
    <property type="match status" value="2"/>
</dbReference>
<evidence type="ECO:0000313" key="5">
    <source>
        <dbReference type="EMBL" id="EIT70791.1"/>
    </source>
</evidence>
<evidence type="ECO:0000256" key="2">
    <source>
        <dbReference type="ARBA" id="ARBA00023125"/>
    </source>
</evidence>
<organism evidence="5 6">
    <name type="scientific">Hydrocarboniphaga effusa AP103</name>
    <dbReference type="NCBI Taxonomy" id="1172194"/>
    <lineage>
        <taxon>Bacteria</taxon>
        <taxon>Pseudomonadati</taxon>
        <taxon>Pseudomonadota</taxon>
        <taxon>Gammaproteobacteria</taxon>
        <taxon>Nevskiales</taxon>
        <taxon>Nevskiaceae</taxon>
        <taxon>Hydrocarboniphaga</taxon>
    </lineage>
</organism>
<evidence type="ECO:0000313" key="6">
    <source>
        <dbReference type="Proteomes" id="UP000003704"/>
    </source>
</evidence>
<dbReference type="SUPFAM" id="SSF48008">
    <property type="entry name" value="GntR ligand-binding domain-like"/>
    <property type="match status" value="2"/>
</dbReference>
<dbReference type="InterPro" id="IPR000524">
    <property type="entry name" value="Tscrpt_reg_HTH_GntR"/>
</dbReference>
<dbReference type="PROSITE" id="PS50949">
    <property type="entry name" value="HTH_GNTR"/>
    <property type="match status" value="2"/>
</dbReference>
<feature type="domain" description="HTH gntR-type" evidence="4">
    <location>
        <begin position="260"/>
        <end position="329"/>
    </location>
</feature>
<sequence>MNDAAAKPPKRAELLVAAIEQRIEREQLQPGASLGTEPVLMAQYGVSRETLRNAIRQLERHGVARMRRGGGGGGGGLVIEAAASQTAVHAITAHLEFSDIGWSEIVEARALIDIEAAVEASRRSDEFSAARLRQLTAELDRGSTLPREIARRHLALPTAIAELAANPVISLFSSALSDWTLDILPSELGSPELRDREMHLVNDILRELVEAIVRGDEAASRKAAEAFSARSIKVSQFIESRRRRTRVDEWFKTSRPDSDDKLAQRLALALAQDVAARGWPDERFGAEAELMDRFGVSRSIWREAIRLLEMHGIARPRRGRGGGLMIGRPDAAYTIDSARRYLRRAHLRQSHYLDMRSVLEAGAIGLAITRATEEEMIELKRLGKRLAQSDDSQTVAAAVNWHCHLSTLCGNRALSLLLRILLSLTQDPNANVPPAIAELLRQRHFKLSQAVVARDEAKAHRIAHEHFEWLQEMLDLQLGSLS</sequence>
<keyword evidence="3" id="KW-0804">Transcription</keyword>
<dbReference type="Gene3D" id="1.20.120.530">
    <property type="entry name" value="GntR ligand-binding domain-like"/>
    <property type="match status" value="2"/>
</dbReference>
<reference evidence="5 6" key="1">
    <citation type="journal article" date="2012" name="J. Bacteriol.">
        <title>Genome Sequence of n-Alkane-Degrading Hydrocarboniphaga effusa Strain AP103T (ATCC BAA-332T).</title>
        <authorList>
            <person name="Chang H.K."/>
            <person name="Zylstra G.J."/>
            <person name="Chae J.C."/>
        </authorList>
    </citation>
    <scope>NUCLEOTIDE SEQUENCE [LARGE SCALE GENOMIC DNA]</scope>
    <source>
        <strain evidence="5 6">AP103</strain>
    </source>
</reference>
<dbReference type="EMBL" id="AKGD01000001">
    <property type="protein sequence ID" value="EIT70791.1"/>
    <property type="molecule type" value="Genomic_DNA"/>
</dbReference>
<dbReference type="Gene3D" id="1.10.10.10">
    <property type="entry name" value="Winged helix-like DNA-binding domain superfamily/Winged helix DNA-binding domain"/>
    <property type="match status" value="2"/>
</dbReference>
<dbReference type="RefSeq" id="WP_007183884.1">
    <property type="nucleotide sequence ID" value="NZ_AKGD01000001.1"/>
</dbReference>
<dbReference type="InterPro" id="IPR011711">
    <property type="entry name" value="GntR_C"/>
</dbReference>
<keyword evidence="2" id="KW-0238">DNA-binding</keyword>
<dbReference type="PANTHER" id="PTHR43537:SF5">
    <property type="entry name" value="UXU OPERON TRANSCRIPTIONAL REGULATOR"/>
    <property type="match status" value="1"/>
</dbReference>
<dbReference type="Pfam" id="PF00392">
    <property type="entry name" value="GntR"/>
    <property type="match status" value="1"/>
</dbReference>
<dbReference type="Pfam" id="PF07729">
    <property type="entry name" value="FCD"/>
    <property type="match status" value="2"/>
</dbReference>
<dbReference type="STRING" id="1172194.WQQ_09280"/>
<comment type="caution">
    <text evidence="5">The sequence shown here is derived from an EMBL/GenBank/DDBJ whole genome shotgun (WGS) entry which is preliminary data.</text>
</comment>
<dbReference type="SMART" id="SM00345">
    <property type="entry name" value="HTH_GNTR"/>
    <property type="match status" value="2"/>
</dbReference>
<evidence type="ECO:0000259" key="4">
    <source>
        <dbReference type="PROSITE" id="PS50949"/>
    </source>
</evidence>
<dbReference type="InterPro" id="IPR036390">
    <property type="entry name" value="WH_DNA-bd_sf"/>
</dbReference>